<evidence type="ECO:0000313" key="2">
    <source>
        <dbReference type="Proteomes" id="UP001219349"/>
    </source>
</evidence>
<dbReference type="Proteomes" id="UP001219349">
    <property type="component" value="Chromosome"/>
</dbReference>
<proteinExistence type="predicted"/>
<protein>
    <submittedName>
        <fullName evidence="1">Immunity 52 family protein</fullName>
    </submittedName>
</protein>
<name>A0ABY7SHU1_9RHOB</name>
<dbReference type="RefSeq" id="WP_271884083.1">
    <property type="nucleotide sequence ID" value="NZ_CP067136.1"/>
</dbReference>
<gene>
    <name evidence="1" type="ORF">JHX87_12825</name>
</gene>
<organism evidence="1 2">
    <name type="scientific">Paracoccus fistulariae</name>
    <dbReference type="NCBI Taxonomy" id="658446"/>
    <lineage>
        <taxon>Bacteria</taxon>
        <taxon>Pseudomonadati</taxon>
        <taxon>Pseudomonadota</taxon>
        <taxon>Alphaproteobacteria</taxon>
        <taxon>Rhodobacterales</taxon>
        <taxon>Paracoccaceae</taxon>
        <taxon>Paracoccus</taxon>
    </lineage>
</organism>
<reference evidence="1 2" key="1">
    <citation type="submission" date="2021-01" db="EMBL/GenBank/DDBJ databases">
        <title>Biogeographic distribution of Paracoccus.</title>
        <authorList>
            <person name="Hollensteiner J."/>
            <person name="Leineberger J."/>
            <person name="Brinkhoff T."/>
            <person name="Daniel R."/>
        </authorList>
    </citation>
    <scope>NUCLEOTIDE SEQUENCE [LARGE SCALE GENOMIC DNA]</scope>
    <source>
        <strain evidence="1 2">KCTC 22803</strain>
    </source>
</reference>
<accession>A0ABY7SHU1</accession>
<evidence type="ECO:0000313" key="1">
    <source>
        <dbReference type="EMBL" id="WCR06371.1"/>
    </source>
</evidence>
<dbReference type="EMBL" id="CP067136">
    <property type="protein sequence ID" value="WCR06371.1"/>
    <property type="molecule type" value="Genomic_DNA"/>
</dbReference>
<sequence length="241" mass="28255">MSRIDLALSAKLAPQNYGFEEGAEDFLALLMDLRRVRGFDVNWDSQWEENGPLFDVRENREGYLKKFREYNSLDIDVFSMWAFENSEHKLYELTYRWNNWRPDHLSGEIYRPHPQYGTQAQLYIDLIEAVTTWKRPQHLAFGPGIYMRDHHPLDRARVGIRWMGWLPFALNPSDVPEAELVRPMNGGTLVVTQSQFWQAWEANPDYSRAAIERAQEVEIRLNLLGVLPTNIELARGDWGSR</sequence>
<keyword evidence="2" id="KW-1185">Reference proteome</keyword>